<proteinExistence type="inferred from homology"/>
<feature type="compositionally biased region" description="Polar residues" evidence="3">
    <location>
        <begin position="1"/>
        <end position="10"/>
    </location>
</feature>
<feature type="compositionally biased region" description="Basic and acidic residues" evidence="3">
    <location>
        <begin position="16"/>
        <end position="31"/>
    </location>
</feature>
<gene>
    <name evidence="4" type="ORF">Fcan01_04149</name>
</gene>
<protein>
    <submittedName>
        <fullName evidence="4">Gamma-taxilin</fullName>
    </submittedName>
</protein>
<comment type="caution">
    <text evidence="4">The sequence shown here is derived from an EMBL/GenBank/DDBJ whole genome shotgun (WGS) entry which is preliminary data.</text>
</comment>
<feature type="compositionally biased region" description="Low complexity" evidence="3">
    <location>
        <begin position="317"/>
        <end position="333"/>
    </location>
</feature>
<feature type="compositionally biased region" description="Polar residues" evidence="3">
    <location>
        <begin position="393"/>
        <end position="402"/>
    </location>
</feature>
<feature type="compositionally biased region" description="Basic and acidic residues" evidence="3">
    <location>
        <begin position="363"/>
        <end position="390"/>
    </location>
</feature>
<dbReference type="PANTHER" id="PTHR16127">
    <property type="entry name" value="TAXILIN"/>
    <property type="match status" value="1"/>
</dbReference>
<dbReference type="OrthoDB" id="425555at2759"/>
<feature type="region of interest" description="Disordered" evidence="3">
    <location>
        <begin position="359"/>
        <end position="503"/>
    </location>
</feature>
<dbReference type="GO" id="GO:0019905">
    <property type="term" value="F:syntaxin binding"/>
    <property type="evidence" value="ECO:0007669"/>
    <property type="project" value="InterPro"/>
</dbReference>
<accession>A0A226ERI2</accession>
<feature type="coiled-coil region" evidence="2">
    <location>
        <begin position="141"/>
        <end position="291"/>
    </location>
</feature>
<feature type="region of interest" description="Disordered" evidence="3">
    <location>
        <begin position="313"/>
        <end position="334"/>
    </location>
</feature>
<evidence type="ECO:0000256" key="2">
    <source>
        <dbReference type="SAM" id="Coils"/>
    </source>
</evidence>
<dbReference type="OMA" id="NQASEWK"/>
<sequence>MSNGLPTSGGVSVEELPEKMDKSLQKENKRLKGDIKQMEMKIKAMQVECTKSFQMKERLEGLCRELQKQNKYIKAESSSKIQEANARGKELASEVQNNMGFMKSINENLAAISSESLTVKRENEELAKKIAILKGHYEEREQILQEALKETNDSLQKAKIDLGETKLKGAEEKQQLIGEMQKLADSLVQSREQLKDAKQTEVSLKGMIQNYEDKFNGLQKSLMDTNGSYEEFRSEMNKVSSRTKELEKETFKWQKRWEESNVSLQKMRENYARVQDDLQKSQENLDKMKTLCRTLHTENRDLLLELKGQVVEKQNGEESASGHESGSESSASGVTGLTASAVATLASINTEVEIEKLAALPKVKVEENQVPKKPNENELGSPKKDKKIDDDSNNLSSPVNKGSKNEDKSPSQSEIDVAATPSPAIDANGNAPAQPVLPSNPTTPEKITEQKETSTSNKETASPTPPPPKILEQPPTAGPTTPGDTSDSGSKGKKNKNKKKNKK</sequence>
<evidence type="ECO:0000313" key="4">
    <source>
        <dbReference type="EMBL" id="OXA60245.1"/>
    </source>
</evidence>
<dbReference type="Proteomes" id="UP000198287">
    <property type="component" value="Unassembled WGS sequence"/>
</dbReference>
<keyword evidence="5" id="KW-1185">Reference proteome</keyword>
<feature type="compositionally biased region" description="Basic residues" evidence="3">
    <location>
        <begin position="491"/>
        <end position="503"/>
    </location>
</feature>
<dbReference type="SUPFAM" id="SSF57997">
    <property type="entry name" value="Tropomyosin"/>
    <property type="match status" value="1"/>
</dbReference>
<evidence type="ECO:0000256" key="3">
    <source>
        <dbReference type="SAM" id="MobiDB-lite"/>
    </source>
</evidence>
<comment type="similarity">
    <text evidence="1">Belongs to the taxilin family.</text>
</comment>
<feature type="compositionally biased region" description="Low complexity" evidence="3">
    <location>
        <begin position="474"/>
        <end position="489"/>
    </location>
</feature>
<feature type="compositionally biased region" description="Polar residues" evidence="3">
    <location>
        <begin position="453"/>
        <end position="462"/>
    </location>
</feature>
<name>A0A226ERI2_FOLCA</name>
<reference evidence="4 5" key="1">
    <citation type="submission" date="2015-12" db="EMBL/GenBank/DDBJ databases">
        <title>The genome of Folsomia candida.</title>
        <authorList>
            <person name="Faddeeva A."/>
            <person name="Derks M.F."/>
            <person name="Anvar Y."/>
            <person name="Smit S."/>
            <person name="Van Straalen N."/>
            <person name="Roelofs D."/>
        </authorList>
    </citation>
    <scope>NUCLEOTIDE SEQUENCE [LARGE SCALE GENOMIC DNA]</scope>
    <source>
        <strain evidence="4 5">VU population</strain>
        <tissue evidence="4">Whole body</tissue>
    </source>
</reference>
<feature type="region of interest" description="Disordered" evidence="3">
    <location>
        <begin position="1"/>
        <end position="31"/>
    </location>
</feature>
<dbReference type="Pfam" id="PF09728">
    <property type="entry name" value="Taxilin"/>
    <property type="match status" value="1"/>
</dbReference>
<dbReference type="AlphaFoldDB" id="A0A226ERI2"/>
<keyword evidence="2" id="KW-0175">Coiled coil</keyword>
<dbReference type="PANTHER" id="PTHR16127:SF13">
    <property type="entry name" value="GH01188P"/>
    <property type="match status" value="1"/>
</dbReference>
<evidence type="ECO:0000313" key="5">
    <source>
        <dbReference type="Proteomes" id="UP000198287"/>
    </source>
</evidence>
<organism evidence="4 5">
    <name type="scientific">Folsomia candida</name>
    <name type="common">Springtail</name>
    <dbReference type="NCBI Taxonomy" id="158441"/>
    <lineage>
        <taxon>Eukaryota</taxon>
        <taxon>Metazoa</taxon>
        <taxon>Ecdysozoa</taxon>
        <taxon>Arthropoda</taxon>
        <taxon>Hexapoda</taxon>
        <taxon>Collembola</taxon>
        <taxon>Entomobryomorpha</taxon>
        <taxon>Isotomoidea</taxon>
        <taxon>Isotomidae</taxon>
        <taxon>Proisotominae</taxon>
        <taxon>Folsomia</taxon>
    </lineage>
</organism>
<dbReference type="STRING" id="158441.A0A226ERI2"/>
<dbReference type="EMBL" id="LNIX01000002">
    <property type="protein sequence ID" value="OXA60245.1"/>
    <property type="molecule type" value="Genomic_DNA"/>
</dbReference>
<dbReference type="InterPro" id="IPR026183">
    <property type="entry name" value="Taxilin_fam"/>
</dbReference>
<evidence type="ECO:0000256" key="1">
    <source>
        <dbReference type="ARBA" id="ARBA00009550"/>
    </source>
</evidence>